<reference evidence="1" key="1">
    <citation type="journal article" date="2019" name="Sci. Rep.">
        <title>Draft genome of Tanacetum cinerariifolium, the natural source of mosquito coil.</title>
        <authorList>
            <person name="Yamashiro T."/>
            <person name="Shiraishi A."/>
            <person name="Satake H."/>
            <person name="Nakayama K."/>
        </authorList>
    </citation>
    <scope>NUCLEOTIDE SEQUENCE</scope>
</reference>
<dbReference type="EMBL" id="BKCJ010000302">
    <property type="protein sequence ID" value="GEU31946.1"/>
    <property type="molecule type" value="Genomic_DNA"/>
</dbReference>
<protein>
    <recommendedName>
        <fullName evidence="2">Reverse transcriptase domain-containing protein</fullName>
    </recommendedName>
</protein>
<accession>A0A6L2J4Y4</accession>
<evidence type="ECO:0000313" key="1">
    <source>
        <dbReference type="EMBL" id="GEU31946.1"/>
    </source>
</evidence>
<comment type="caution">
    <text evidence="1">The sequence shown here is derived from an EMBL/GenBank/DDBJ whole genome shotgun (WGS) entry which is preliminary data.</text>
</comment>
<name>A0A6L2J4Y4_TANCI</name>
<evidence type="ECO:0008006" key="2">
    <source>
        <dbReference type="Google" id="ProtNLM"/>
    </source>
</evidence>
<proteinExistence type="predicted"/>
<sequence length="408" mass="46898">MILRDDDERLTLNIRHDTSNYSNQPQKESINIINIYDDSSEDFLKDLFATNHQSGNPTFSFHPKLTSLEVKDYIFDPEGGNVLIEKLLDLDSTKDLHPPHNVNILSGRTTSSSLNQLLEEFADELALITFPPENDDLPFDIESDLKEIEYLLNKNPIKEMDSIHEDSVDQDNLVDLNKNLFYIMPEMFTDEHALDYSSLPLYDEYDDDLFKVESDIEYVYNDPFDSKGEKIKESKLLIDELDLPRSSDFLSSPKYDSFLLEDFSEVNALPFTNNDDKVFIPGILIRENLSEVITRVVPDKNVKKIAISHASLILEDFNPPLYEHPFTKEVLSSKTLLSFSSKNKEKVFKPEILTSKGVHFSLIPELSHRGYKVFKIIKILKSSMDIFLFSCGESICILDVPCLHFYPS</sequence>
<dbReference type="AlphaFoldDB" id="A0A6L2J4Y4"/>
<gene>
    <name evidence="1" type="ORF">Tci_003924</name>
</gene>
<organism evidence="1">
    <name type="scientific">Tanacetum cinerariifolium</name>
    <name type="common">Dalmatian daisy</name>
    <name type="synonym">Chrysanthemum cinerariifolium</name>
    <dbReference type="NCBI Taxonomy" id="118510"/>
    <lineage>
        <taxon>Eukaryota</taxon>
        <taxon>Viridiplantae</taxon>
        <taxon>Streptophyta</taxon>
        <taxon>Embryophyta</taxon>
        <taxon>Tracheophyta</taxon>
        <taxon>Spermatophyta</taxon>
        <taxon>Magnoliopsida</taxon>
        <taxon>eudicotyledons</taxon>
        <taxon>Gunneridae</taxon>
        <taxon>Pentapetalae</taxon>
        <taxon>asterids</taxon>
        <taxon>campanulids</taxon>
        <taxon>Asterales</taxon>
        <taxon>Asteraceae</taxon>
        <taxon>Asteroideae</taxon>
        <taxon>Anthemideae</taxon>
        <taxon>Anthemidinae</taxon>
        <taxon>Tanacetum</taxon>
    </lineage>
</organism>